<name>A0A0D0B596_9AGAM</name>
<evidence type="ECO:0000256" key="4">
    <source>
        <dbReference type="ARBA" id="ARBA00022692"/>
    </source>
</evidence>
<sequence>MSMTPDVVPFINGLSSQSLLLLSLALVAGLLIGALRLTLFWKRFLRSEVITFSLRKSRSRGTALLLVGPSDAGKTALLSTLAFTGTLPSHTSLQVNTSIMPLSQGGILPVIDIPGHPRIRDQFQEHLVNARAVAFVVDASTISRNGSTVAEHLHHVLHAITSLPPSHLAPALLILANKCDLMKTATSSGSPTEVAISRVRTILERELEKRREAQSSGMGVEGLGAEGERSDMGGLDCSSPGGVFKFADWEGGEVDFAGTWVNVGELKDDEKAGVTTDGLASLRSWLAATFTTT</sequence>
<evidence type="ECO:0000313" key="13">
    <source>
        <dbReference type="EMBL" id="KIK49256.1"/>
    </source>
</evidence>
<evidence type="ECO:0000256" key="10">
    <source>
        <dbReference type="ARBA" id="ARBA00023170"/>
    </source>
</evidence>
<evidence type="ECO:0000256" key="3">
    <source>
        <dbReference type="ARBA" id="ARBA00020256"/>
    </source>
</evidence>
<evidence type="ECO:0000256" key="7">
    <source>
        <dbReference type="ARBA" id="ARBA00022989"/>
    </source>
</evidence>
<dbReference type="HOGENOM" id="CLU_073388_0_0_1"/>
<dbReference type="GO" id="GO:0005525">
    <property type="term" value="F:GTP binding"/>
    <property type="evidence" value="ECO:0007669"/>
    <property type="project" value="UniProtKB-KW"/>
</dbReference>
<gene>
    <name evidence="13" type="ORF">CY34DRAFT_767911</name>
</gene>
<dbReference type="STRING" id="930992.A0A0D0B596"/>
<dbReference type="OrthoDB" id="41266at2759"/>
<proteinExistence type="inferred from homology"/>
<reference evidence="14" key="2">
    <citation type="submission" date="2015-01" db="EMBL/GenBank/DDBJ databases">
        <title>Evolutionary Origins and Diversification of the Mycorrhizal Mutualists.</title>
        <authorList>
            <consortium name="DOE Joint Genome Institute"/>
            <consortium name="Mycorrhizal Genomics Consortium"/>
            <person name="Kohler A."/>
            <person name="Kuo A."/>
            <person name="Nagy L.G."/>
            <person name="Floudas D."/>
            <person name="Copeland A."/>
            <person name="Barry K.W."/>
            <person name="Cichocki N."/>
            <person name="Veneault-Fourrey C."/>
            <person name="LaButti K."/>
            <person name="Lindquist E.A."/>
            <person name="Lipzen A."/>
            <person name="Lundell T."/>
            <person name="Morin E."/>
            <person name="Murat C."/>
            <person name="Riley R."/>
            <person name="Ohm R."/>
            <person name="Sun H."/>
            <person name="Tunlid A."/>
            <person name="Henrissat B."/>
            <person name="Grigoriev I.V."/>
            <person name="Hibbett D.S."/>
            <person name="Martin F."/>
        </authorList>
    </citation>
    <scope>NUCLEOTIDE SEQUENCE [LARGE SCALE GENOMIC DNA]</scope>
    <source>
        <strain evidence="14">UH-Slu-Lm8-n1</strain>
    </source>
</reference>
<evidence type="ECO:0000256" key="6">
    <source>
        <dbReference type="ARBA" id="ARBA00022824"/>
    </source>
</evidence>
<dbReference type="FunCoup" id="A0A0D0B596">
    <property type="interactions" value="487"/>
</dbReference>
<keyword evidence="10" id="KW-0675">Receptor</keyword>
<keyword evidence="14" id="KW-1185">Reference proteome</keyword>
<dbReference type="EMBL" id="KN835133">
    <property type="protein sequence ID" value="KIK49256.1"/>
    <property type="molecule type" value="Genomic_DNA"/>
</dbReference>
<dbReference type="AlphaFoldDB" id="A0A0D0B596"/>
<evidence type="ECO:0000256" key="5">
    <source>
        <dbReference type="ARBA" id="ARBA00022741"/>
    </source>
</evidence>
<dbReference type="GO" id="GO:0005789">
    <property type="term" value="C:endoplasmic reticulum membrane"/>
    <property type="evidence" value="ECO:0007669"/>
    <property type="project" value="UniProtKB-SubCell"/>
</dbReference>
<keyword evidence="8" id="KW-0342">GTP-binding</keyword>
<dbReference type="InParanoid" id="A0A0D0B596"/>
<evidence type="ECO:0000313" key="14">
    <source>
        <dbReference type="Proteomes" id="UP000054485"/>
    </source>
</evidence>
<feature type="region of interest" description="Disordered" evidence="11">
    <location>
        <begin position="210"/>
        <end position="236"/>
    </location>
</feature>
<keyword evidence="7 12" id="KW-1133">Transmembrane helix</keyword>
<feature type="transmembrane region" description="Helical" evidence="12">
    <location>
        <begin position="20"/>
        <end position="39"/>
    </location>
</feature>
<reference evidence="13 14" key="1">
    <citation type="submission" date="2014-04" db="EMBL/GenBank/DDBJ databases">
        <authorList>
            <consortium name="DOE Joint Genome Institute"/>
            <person name="Kuo A."/>
            <person name="Ruytinx J."/>
            <person name="Rineau F."/>
            <person name="Colpaert J."/>
            <person name="Kohler A."/>
            <person name="Nagy L.G."/>
            <person name="Floudas D."/>
            <person name="Copeland A."/>
            <person name="Barry K.W."/>
            <person name="Cichocki N."/>
            <person name="Veneault-Fourrey C."/>
            <person name="LaButti K."/>
            <person name="Lindquist E.A."/>
            <person name="Lipzen A."/>
            <person name="Lundell T."/>
            <person name="Morin E."/>
            <person name="Murat C."/>
            <person name="Sun H."/>
            <person name="Tunlid A."/>
            <person name="Henrissat B."/>
            <person name="Grigoriev I.V."/>
            <person name="Hibbett D.S."/>
            <person name="Martin F."/>
            <person name="Nordberg H.P."/>
            <person name="Cantor M.N."/>
            <person name="Hua S.X."/>
        </authorList>
    </citation>
    <scope>NUCLEOTIDE SEQUENCE [LARGE SCALE GENOMIC DNA]</scope>
    <source>
        <strain evidence="13 14">UH-Slu-Lm8-n1</strain>
    </source>
</reference>
<organism evidence="13 14">
    <name type="scientific">Suillus luteus UH-Slu-Lm8-n1</name>
    <dbReference type="NCBI Taxonomy" id="930992"/>
    <lineage>
        <taxon>Eukaryota</taxon>
        <taxon>Fungi</taxon>
        <taxon>Dikarya</taxon>
        <taxon>Basidiomycota</taxon>
        <taxon>Agaricomycotina</taxon>
        <taxon>Agaricomycetes</taxon>
        <taxon>Agaricomycetidae</taxon>
        <taxon>Boletales</taxon>
        <taxon>Suillineae</taxon>
        <taxon>Suillaceae</taxon>
        <taxon>Suillus</taxon>
    </lineage>
</organism>
<evidence type="ECO:0000256" key="11">
    <source>
        <dbReference type="SAM" id="MobiDB-lite"/>
    </source>
</evidence>
<evidence type="ECO:0000256" key="9">
    <source>
        <dbReference type="ARBA" id="ARBA00023136"/>
    </source>
</evidence>
<dbReference type="InterPro" id="IPR019009">
    <property type="entry name" value="SRP_receptor_beta_su"/>
</dbReference>
<keyword evidence="6" id="KW-0256">Endoplasmic reticulum</keyword>
<keyword evidence="5" id="KW-0547">Nucleotide-binding</keyword>
<keyword evidence="9 12" id="KW-0472">Membrane</keyword>
<comment type="subcellular location">
    <subcellularLocation>
        <location evidence="1">Endoplasmic reticulum membrane</location>
        <topology evidence="1">Single-pass membrane protein</topology>
    </subcellularLocation>
</comment>
<dbReference type="Proteomes" id="UP000054485">
    <property type="component" value="Unassembled WGS sequence"/>
</dbReference>
<evidence type="ECO:0000256" key="1">
    <source>
        <dbReference type="ARBA" id="ARBA00004389"/>
    </source>
</evidence>
<dbReference type="InterPro" id="IPR027417">
    <property type="entry name" value="P-loop_NTPase"/>
</dbReference>
<evidence type="ECO:0000256" key="2">
    <source>
        <dbReference type="ARBA" id="ARBA00005619"/>
    </source>
</evidence>
<evidence type="ECO:0000256" key="12">
    <source>
        <dbReference type="SAM" id="Phobius"/>
    </source>
</evidence>
<evidence type="ECO:0000256" key="8">
    <source>
        <dbReference type="ARBA" id="ARBA00023134"/>
    </source>
</evidence>
<keyword evidence="4 12" id="KW-0812">Transmembrane</keyword>
<dbReference type="SUPFAM" id="SSF52540">
    <property type="entry name" value="P-loop containing nucleoside triphosphate hydrolases"/>
    <property type="match status" value="1"/>
</dbReference>
<comment type="similarity">
    <text evidence="2">Belongs to the SRP receptor beta subunit family.</text>
</comment>
<accession>A0A0D0B596</accession>
<dbReference type="Gene3D" id="3.40.50.300">
    <property type="entry name" value="P-loop containing nucleotide triphosphate hydrolases"/>
    <property type="match status" value="1"/>
</dbReference>
<protein>
    <recommendedName>
        <fullName evidence="3">Signal recognition particle receptor subunit beta</fullName>
    </recommendedName>
</protein>
<dbReference type="Pfam" id="PF09439">
    <property type="entry name" value="SRPRB"/>
    <property type="match status" value="1"/>
</dbReference>